<dbReference type="Pfam" id="PF00646">
    <property type="entry name" value="F-box"/>
    <property type="match status" value="1"/>
</dbReference>
<dbReference type="OrthoDB" id="634193at2759"/>
<dbReference type="RefSeq" id="XP_044417040.1">
    <property type="nucleotide sequence ID" value="XM_044561105.1"/>
</dbReference>
<dbReference type="Gramene" id="TraesJUL6D03G03819460.1">
    <property type="protein sequence ID" value="TraesJUL6D03G03819460.1"/>
    <property type="gene ID" value="TraesJUL6D03G03819460"/>
</dbReference>
<gene>
    <name evidence="2" type="primary">LOC123142085</name>
</gene>
<dbReference type="Gramene" id="TraesCS6D02G353800.1">
    <property type="protein sequence ID" value="TraesCS6D02G353800.1"/>
    <property type="gene ID" value="TraesCS6D02G353800"/>
</dbReference>
<dbReference type="Gramene" id="TraesROB_scaffold_047284_01G000100.1">
    <property type="protein sequence ID" value="TraesROB_scaffold_047284_01G000100.1"/>
    <property type="gene ID" value="TraesROB_scaffold_047284_01G000100"/>
</dbReference>
<feature type="domain" description="F-box" evidence="1">
    <location>
        <begin position="10"/>
        <end position="63"/>
    </location>
</feature>
<dbReference type="Gramene" id="TraesCAD_scaffold_135276_01G000100.1">
    <property type="protein sequence ID" value="TraesCAD_scaffold_135276_01G000100.1"/>
    <property type="gene ID" value="TraesCAD_scaffold_135276_01G000100"/>
</dbReference>
<dbReference type="Gramene" id="TraesCLE_scaffold_032329_01G000100.1">
    <property type="protein sequence ID" value="TraesCLE_scaffold_032329_01G000100.1"/>
    <property type="gene ID" value="TraesCLE_scaffold_032329_01G000100"/>
</dbReference>
<dbReference type="AlphaFoldDB" id="A0A3B6QND2"/>
<dbReference type="SUPFAM" id="SSF81383">
    <property type="entry name" value="F-box domain"/>
    <property type="match status" value="1"/>
</dbReference>
<evidence type="ECO:0000259" key="1">
    <source>
        <dbReference type="PROSITE" id="PS50181"/>
    </source>
</evidence>
<dbReference type="Gene3D" id="3.80.10.10">
    <property type="entry name" value="Ribonuclease Inhibitor"/>
    <property type="match status" value="1"/>
</dbReference>
<dbReference type="Gramene" id="TraesCS6D03G0817300.1">
    <property type="protein sequence ID" value="TraesCS6D03G0817300.1.CDS"/>
    <property type="gene ID" value="TraesCS6D03G0817300"/>
</dbReference>
<dbReference type="Gramene" id="TraesMAC6D03G03784630.1">
    <property type="protein sequence ID" value="TraesMAC6D03G03784630.1"/>
    <property type="gene ID" value="TraesMAC6D03G03784630"/>
</dbReference>
<name>A0A3B6QND2_WHEAT</name>
<protein>
    <recommendedName>
        <fullName evidence="1">F-box domain-containing protein</fullName>
    </recommendedName>
</protein>
<dbReference type="InterPro" id="IPR001810">
    <property type="entry name" value="F-box_dom"/>
</dbReference>
<evidence type="ECO:0000313" key="2">
    <source>
        <dbReference type="EnsemblPlants" id="TraesCS6D02G353800.1"/>
    </source>
</evidence>
<accession>A0A3B6QND2</accession>
<dbReference type="InterPro" id="IPR053197">
    <property type="entry name" value="F-box_SCFL_complex_component"/>
</dbReference>
<dbReference type="Gramene" id="TraesLDM6D03G03790360.1">
    <property type="protein sequence ID" value="TraesLDM6D03G03790360.1"/>
    <property type="gene ID" value="TraesLDM6D03G03790360"/>
</dbReference>
<dbReference type="OMA" id="VECGCAN"/>
<dbReference type="PANTHER" id="PTHR34223:SF59">
    <property type="entry name" value="F-BOX DOMAIN-CONTAINING PROTEIN"/>
    <property type="match status" value="1"/>
</dbReference>
<dbReference type="PROSITE" id="PS50181">
    <property type="entry name" value="FBOX"/>
    <property type="match status" value="1"/>
</dbReference>
<dbReference type="Gramene" id="TraesPARA_EIv1.0_2132210.2">
    <property type="protein sequence ID" value="TraesPARA_EIv1.0_2132210.2.CDS"/>
    <property type="gene ID" value="TraesPARA_EIv1.0_2132210"/>
</dbReference>
<dbReference type="EnsemblPlants" id="TraesCS6D02G353800.1">
    <property type="protein sequence ID" value="TraesCS6D02G353800.1"/>
    <property type="gene ID" value="TraesCS6D02G353800"/>
</dbReference>
<dbReference type="Gramene" id="TraesRN6D0100865300.1">
    <property type="protein sequence ID" value="TraesRN6D0100865300.1"/>
    <property type="gene ID" value="TraesRN6D0100865300"/>
</dbReference>
<dbReference type="STRING" id="4565.A0A3B6QND2"/>
<dbReference type="InterPro" id="IPR036047">
    <property type="entry name" value="F-box-like_dom_sf"/>
</dbReference>
<dbReference type="Gramene" id="TraesPARA_EIv1.0_2132210.1">
    <property type="protein sequence ID" value="TraesPARA_EIv1.0_2132210.1.CDS"/>
    <property type="gene ID" value="TraesPARA_EIv1.0_2132210"/>
</dbReference>
<dbReference type="Proteomes" id="UP000019116">
    <property type="component" value="Chromosome 6D"/>
</dbReference>
<reference evidence="2" key="1">
    <citation type="submission" date="2018-08" db="EMBL/GenBank/DDBJ databases">
        <authorList>
            <person name="Rossello M."/>
        </authorList>
    </citation>
    <scope>NUCLEOTIDE SEQUENCE [LARGE SCALE GENOMIC DNA]</scope>
    <source>
        <strain evidence="2">cv. Chinese Spring</strain>
    </source>
</reference>
<dbReference type="InterPro" id="IPR032675">
    <property type="entry name" value="LRR_dom_sf"/>
</dbReference>
<dbReference type="CDD" id="cd22160">
    <property type="entry name" value="F-box_AtFBL13-like"/>
    <property type="match status" value="1"/>
</dbReference>
<sequence length="393" mass="44728">MRKKAAGTGEDPFRVLPDDLLEHILSFLPEDDALQTCVLDTQWRDLWRRKTSLHFMFEDWSSFSRERFTQLVKLIIQLRGEASLTDCQIDPCSGEYYINFTEAEPLIEYVLKCRVEKLSICAGDIWYEGILLDERFISRHLRTIEFGGVDLLGYSLDFSACPALEELKIKGCNIDPWAICSESLKHLWIGDCVLSEEIHIPIAAPRLISLELSSFQCLTPSLEAIPLLEKASILLASWCYDVCQSVEEDFSKRKVRVECGCANEKCLLLNGLSNAVELKLIAVPKLLIFKRDLEWCPKFDRLKTLTLNEWFTATDLFCILKNSPILEKLNLQLGNTKNFVGATGSKQSFACASILAVNIECRRVDEGVRKILEVLSTCGILREQISLKCRDRT</sequence>
<dbReference type="Gene3D" id="1.20.1280.50">
    <property type="match status" value="1"/>
</dbReference>
<proteinExistence type="predicted"/>
<evidence type="ECO:0000313" key="3">
    <source>
        <dbReference type="Proteomes" id="UP000019116"/>
    </source>
</evidence>
<keyword evidence="3" id="KW-1185">Reference proteome</keyword>
<dbReference type="Gramene" id="TraesNOR6D03G03827060.1">
    <property type="protein sequence ID" value="TraesNOR6D03G03827060.1"/>
    <property type="gene ID" value="TraesNOR6D03G03827060"/>
</dbReference>
<organism evidence="2">
    <name type="scientific">Triticum aestivum</name>
    <name type="common">Wheat</name>
    <dbReference type="NCBI Taxonomy" id="4565"/>
    <lineage>
        <taxon>Eukaryota</taxon>
        <taxon>Viridiplantae</taxon>
        <taxon>Streptophyta</taxon>
        <taxon>Embryophyta</taxon>
        <taxon>Tracheophyta</taxon>
        <taxon>Spermatophyta</taxon>
        <taxon>Magnoliopsida</taxon>
        <taxon>Liliopsida</taxon>
        <taxon>Poales</taxon>
        <taxon>Poaceae</taxon>
        <taxon>BOP clade</taxon>
        <taxon>Pooideae</taxon>
        <taxon>Triticodae</taxon>
        <taxon>Triticeae</taxon>
        <taxon>Triticinae</taxon>
        <taxon>Triticum</taxon>
    </lineage>
</organism>
<reference evidence="2" key="2">
    <citation type="submission" date="2018-10" db="UniProtKB">
        <authorList>
            <consortium name="EnsemblPlants"/>
        </authorList>
    </citation>
    <scope>IDENTIFICATION</scope>
</reference>
<dbReference type="GeneID" id="123142085"/>
<dbReference type="InterPro" id="IPR053781">
    <property type="entry name" value="F-box_AtFBL13-like"/>
</dbReference>
<dbReference type="SUPFAM" id="SSF52047">
    <property type="entry name" value="RNI-like"/>
    <property type="match status" value="1"/>
</dbReference>
<dbReference type="Gramene" id="TraesWEE_scaffold_124382_01G000100.1">
    <property type="protein sequence ID" value="TraesWEE_scaffold_124382_01G000100.1"/>
    <property type="gene ID" value="TraesWEE_scaffold_124382_01G000100"/>
</dbReference>
<dbReference type="PANTHER" id="PTHR34223">
    <property type="entry name" value="OS11G0201299 PROTEIN"/>
    <property type="match status" value="1"/>
</dbReference>